<reference evidence="1 2" key="1">
    <citation type="submission" date="2012-10" db="EMBL/GenBank/DDBJ databases">
        <title>Genome sequence of Vibrio Cholerae HENC-02.</title>
        <authorList>
            <person name="Eppinger M."/>
            <person name="Hasan N.A."/>
            <person name="Sengamalay N."/>
            <person name="Hine E."/>
            <person name="Su Q."/>
            <person name="Daugherty S.C."/>
            <person name="Young S."/>
            <person name="Sadzewicz L."/>
            <person name="Tallon L."/>
            <person name="Cebula T.A."/>
            <person name="Ravel J."/>
            <person name="Colwell R.R."/>
        </authorList>
    </citation>
    <scope>NUCLEOTIDE SEQUENCE [LARGE SCALE GENOMIC DNA]</scope>
    <source>
        <strain evidence="1 2">HENC-02</strain>
    </source>
</reference>
<accession>A0A454CYX0</accession>
<dbReference type="EMBL" id="AJSR01001118">
    <property type="protein sequence ID" value="EKM31603.1"/>
    <property type="molecule type" value="Genomic_DNA"/>
</dbReference>
<proteinExistence type="predicted"/>
<evidence type="ECO:0000313" key="2">
    <source>
        <dbReference type="Proteomes" id="UP000008367"/>
    </source>
</evidence>
<gene>
    <name evidence="1" type="ORF">VCHENC02_2768A</name>
</gene>
<name>A0A454CYX0_VIBHA</name>
<comment type="caution">
    <text evidence="1">The sequence shown here is derived from an EMBL/GenBank/DDBJ whole genome shotgun (WGS) entry which is preliminary data.</text>
</comment>
<organism evidence="1 2">
    <name type="scientific">Vibrio harveyi</name>
    <name type="common">Beneckea harveyi</name>
    <dbReference type="NCBI Taxonomy" id="669"/>
    <lineage>
        <taxon>Bacteria</taxon>
        <taxon>Pseudomonadati</taxon>
        <taxon>Pseudomonadota</taxon>
        <taxon>Gammaproteobacteria</taxon>
        <taxon>Vibrionales</taxon>
        <taxon>Vibrionaceae</taxon>
        <taxon>Vibrio</taxon>
    </lineage>
</organism>
<dbReference type="Proteomes" id="UP000008367">
    <property type="component" value="Unassembled WGS sequence"/>
</dbReference>
<evidence type="ECO:0000313" key="1">
    <source>
        <dbReference type="EMBL" id="EKM31603.1"/>
    </source>
</evidence>
<feature type="non-terminal residue" evidence="1">
    <location>
        <position position="44"/>
    </location>
</feature>
<dbReference type="AlphaFoldDB" id="A0A454CYX0"/>
<sequence>MPCWGVTNPLITLINVVFPAPERPNKALIPLPGNDRSMSKSVSP</sequence>
<protein>
    <submittedName>
        <fullName evidence="1">Uncharacterized protein</fullName>
    </submittedName>
</protein>